<comment type="caution">
    <text evidence="1">The sequence shown here is derived from an EMBL/GenBank/DDBJ whole genome shotgun (WGS) entry which is preliminary data.</text>
</comment>
<protein>
    <submittedName>
        <fullName evidence="1">Uncharacterized protein</fullName>
    </submittedName>
</protein>
<dbReference type="RefSeq" id="WP_311670741.1">
    <property type="nucleotide sequence ID" value="NZ_JAVREO010000031.1"/>
</dbReference>
<dbReference type="EMBL" id="JAVREO010000031">
    <property type="protein sequence ID" value="MDT0270676.1"/>
    <property type="molecule type" value="Genomic_DNA"/>
</dbReference>
<accession>A0ABU2K092</accession>
<gene>
    <name evidence="1" type="ORF">RM844_30830</name>
</gene>
<organism evidence="1 2">
    <name type="scientific">Streptomyces chisholmiae</name>
    <dbReference type="NCBI Taxonomy" id="3075540"/>
    <lineage>
        <taxon>Bacteria</taxon>
        <taxon>Bacillati</taxon>
        <taxon>Actinomycetota</taxon>
        <taxon>Actinomycetes</taxon>
        <taxon>Kitasatosporales</taxon>
        <taxon>Streptomycetaceae</taxon>
        <taxon>Streptomyces</taxon>
    </lineage>
</organism>
<keyword evidence="2" id="KW-1185">Reference proteome</keyword>
<sequence>MNHTTGPDQGWELDLPHPGRAAGDWVLGACWFYCGHQIAPVTWIGALSTDGAHAPLYACGACLAQLHAMTWDYTHATGFAEHLYPHQTTTAAAGYRPRTLIGHRWTP</sequence>
<evidence type="ECO:0000313" key="2">
    <source>
        <dbReference type="Proteomes" id="UP001183410"/>
    </source>
</evidence>
<reference evidence="2" key="1">
    <citation type="submission" date="2023-07" db="EMBL/GenBank/DDBJ databases">
        <title>30 novel species of actinomycetes from the DSMZ collection.</title>
        <authorList>
            <person name="Nouioui I."/>
        </authorList>
    </citation>
    <scope>NUCLEOTIDE SEQUENCE [LARGE SCALE GENOMIC DNA]</scope>
    <source>
        <strain evidence="2">DSM 44915</strain>
    </source>
</reference>
<proteinExistence type="predicted"/>
<evidence type="ECO:0000313" key="1">
    <source>
        <dbReference type="EMBL" id="MDT0270676.1"/>
    </source>
</evidence>
<name>A0ABU2K092_9ACTN</name>
<dbReference type="Proteomes" id="UP001183410">
    <property type="component" value="Unassembled WGS sequence"/>
</dbReference>